<accession>A0A3D8ITY1</accession>
<gene>
    <name evidence="1" type="ORF">CQA54_01140</name>
</gene>
<keyword evidence="2" id="KW-1185">Reference proteome</keyword>
<dbReference type="Proteomes" id="UP000256514">
    <property type="component" value="Unassembled WGS sequence"/>
</dbReference>
<dbReference type="SUPFAM" id="SSF159594">
    <property type="entry name" value="XCC0632-like"/>
    <property type="match status" value="1"/>
</dbReference>
<dbReference type="EMBL" id="NXLT01000001">
    <property type="protein sequence ID" value="RDU68440.1"/>
    <property type="molecule type" value="Genomic_DNA"/>
</dbReference>
<dbReference type="AlphaFoldDB" id="A0A3D8ITY1"/>
<evidence type="ECO:0000313" key="1">
    <source>
        <dbReference type="EMBL" id="RDU68440.1"/>
    </source>
</evidence>
<protein>
    <recommendedName>
        <fullName evidence="3">ABC-type transport auxiliary lipoprotein component domain-containing protein</fullName>
    </recommendedName>
</protein>
<sequence length="192" mass="21604">MKLRYIVIGCIVALYAGCVSVDIKTEIPDVNFYDISLHTQKILKNPKHSYGTIISAAMPYDSTDIYKLDLQSLRTRIIPNVQWVSKPKEMLIATLSGMMSEQGLNLIKPPFGSVKVDKILKLHIDKILIIQRDGKDYATLSIHYDLLSAKDAGVLKNGVIVREKEIPNMQDFAPIFLKLSQEVFSEIIGQIL</sequence>
<dbReference type="RefSeq" id="WP_115570390.1">
    <property type="nucleotide sequence ID" value="NZ_NXLT01000001.1"/>
</dbReference>
<proteinExistence type="predicted"/>
<dbReference type="OrthoDB" id="5324640at2"/>
<organism evidence="1 2">
    <name type="scientific">Helicobacter equorum</name>
    <dbReference type="NCBI Taxonomy" id="361872"/>
    <lineage>
        <taxon>Bacteria</taxon>
        <taxon>Pseudomonadati</taxon>
        <taxon>Campylobacterota</taxon>
        <taxon>Epsilonproteobacteria</taxon>
        <taxon>Campylobacterales</taxon>
        <taxon>Helicobacteraceae</taxon>
        <taxon>Helicobacter</taxon>
    </lineage>
</organism>
<evidence type="ECO:0008006" key="3">
    <source>
        <dbReference type="Google" id="ProtNLM"/>
    </source>
</evidence>
<name>A0A3D8ITY1_9HELI</name>
<evidence type="ECO:0000313" key="2">
    <source>
        <dbReference type="Proteomes" id="UP000256514"/>
    </source>
</evidence>
<reference evidence="1 2" key="1">
    <citation type="submission" date="2018-04" db="EMBL/GenBank/DDBJ databases">
        <title>Novel Campyloabacter and Helicobacter Species and Strains.</title>
        <authorList>
            <person name="Mannion A.J."/>
            <person name="Shen Z."/>
            <person name="Fox J.G."/>
        </authorList>
    </citation>
    <scope>NUCLEOTIDE SEQUENCE [LARGE SCALE GENOMIC DNA]</scope>
    <source>
        <strain evidence="1 2">MIT 12-6600</strain>
    </source>
</reference>
<comment type="caution">
    <text evidence="1">The sequence shown here is derived from an EMBL/GenBank/DDBJ whole genome shotgun (WGS) entry which is preliminary data.</text>
</comment>